<dbReference type="AlphaFoldDB" id="A0A2S3R7I6"/>
<evidence type="ECO:0000256" key="1">
    <source>
        <dbReference type="ARBA" id="ARBA00004651"/>
    </source>
</evidence>
<keyword evidence="7" id="KW-0408">Iron</keyword>
<evidence type="ECO:0000256" key="5">
    <source>
        <dbReference type="ARBA" id="ARBA00022692"/>
    </source>
</evidence>
<comment type="subcellular location">
    <subcellularLocation>
        <location evidence="1">Cell membrane</location>
        <topology evidence="1">Multi-pass membrane protein</topology>
    </subcellularLocation>
</comment>
<dbReference type="Gene3D" id="1.10.3470.10">
    <property type="entry name" value="ABC transporter involved in vitamin B12 uptake, BtuC"/>
    <property type="match status" value="1"/>
</dbReference>
<evidence type="ECO:0000256" key="6">
    <source>
        <dbReference type="ARBA" id="ARBA00022989"/>
    </source>
</evidence>
<keyword evidence="4" id="KW-1003">Cell membrane</keyword>
<dbReference type="Pfam" id="PF01032">
    <property type="entry name" value="FecCD"/>
    <property type="match status" value="1"/>
</dbReference>
<dbReference type="GO" id="GO:0005886">
    <property type="term" value="C:plasma membrane"/>
    <property type="evidence" value="ECO:0007669"/>
    <property type="project" value="UniProtKB-SubCell"/>
</dbReference>
<comment type="similarity">
    <text evidence="2">Belongs to the binding-protein-dependent transport system permease family. FecCD subfamily.</text>
</comment>
<protein>
    <submittedName>
        <fullName evidence="9">ABC transporter permease</fullName>
    </submittedName>
</protein>
<dbReference type="EMBL" id="PDGH01000027">
    <property type="protein sequence ID" value="POB49639.1"/>
    <property type="molecule type" value="Genomic_DNA"/>
</dbReference>
<dbReference type="InterPro" id="IPR000522">
    <property type="entry name" value="ABC_transptr_permease_BtuC"/>
</dbReference>
<dbReference type="RefSeq" id="WP_017790797.1">
    <property type="nucleotide sequence ID" value="NZ_CP041683.1"/>
</dbReference>
<evidence type="ECO:0000313" key="10">
    <source>
        <dbReference type="Proteomes" id="UP000237466"/>
    </source>
</evidence>
<evidence type="ECO:0000256" key="8">
    <source>
        <dbReference type="ARBA" id="ARBA00023136"/>
    </source>
</evidence>
<evidence type="ECO:0000256" key="3">
    <source>
        <dbReference type="ARBA" id="ARBA00022448"/>
    </source>
</evidence>
<dbReference type="PANTHER" id="PTHR30472:SF19">
    <property type="entry name" value="PETROBACTIN IMPORT SYSTEM PERMEASE PROTEIN YCLO"/>
    <property type="match status" value="1"/>
</dbReference>
<sequence>MSDRGKMWLLLAISLVMVILFLGKGLTLDNYQYFLSRRIPKVLAMVLAGVAISQASLLFQTVTHNRILTPGILGFDSLYLLVQVIIVVVFGGLSQYVLNAYLNFSLSVVAMVLFSMALFGFYFRGKEKNLITLLLVGLIVGQLFSNVASFFVLIMDPNDYATVQASMFASFNNIDTQLVYFTAPILLIASLLMYRMHAVMDVFWLDKDNATSLGVNVRQVTKQVLMLSAVLIAVATALIGPILFFGLLVTNLAREMFHTYRHAQLLPGCAILGVTLLLAGQWLVENVLTFQTTLSVIINFVGGIYFMSMLLRNRIV</sequence>
<dbReference type="CDD" id="cd06550">
    <property type="entry name" value="TM_ABC_iron-siderophores_like"/>
    <property type="match status" value="1"/>
</dbReference>
<evidence type="ECO:0000256" key="4">
    <source>
        <dbReference type="ARBA" id="ARBA00022475"/>
    </source>
</evidence>
<comment type="caution">
    <text evidence="9">The sequence shown here is derived from an EMBL/GenBank/DDBJ whole genome shotgun (WGS) entry which is preliminary data.</text>
</comment>
<dbReference type="SUPFAM" id="SSF81345">
    <property type="entry name" value="ABC transporter involved in vitamin B12 uptake, BtuC"/>
    <property type="match status" value="1"/>
</dbReference>
<keyword evidence="3" id="KW-0813">Transport</keyword>
<evidence type="ECO:0000313" key="9">
    <source>
        <dbReference type="EMBL" id="POB49639.1"/>
    </source>
</evidence>
<keyword evidence="5" id="KW-0812">Transmembrane</keyword>
<reference evidence="9 10" key="1">
    <citation type="journal article" date="2018" name="Front. Microbiol.">
        <title>Phylogeny of Vibrio vulnificus from the Analysis of the Core-Genome: Implications for Intra-Species Taxonomy.</title>
        <authorList>
            <person name="Roig F.J."/>
            <person name="Gonzalez-Candelas F."/>
            <person name="Sanjuan E."/>
            <person name="Fouz B."/>
            <person name="Feil E.J."/>
            <person name="Llorens C."/>
            <person name="Baker-Austin C."/>
            <person name="Oliver J.D."/>
            <person name="Danin-Poleg Y."/>
            <person name="Gibas C.J."/>
            <person name="Kashi Y."/>
            <person name="Gulig P.A."/>
            <person name="Morrison S.S."/>
            <person name="Amaro C."/>
        </authorList>
    </citation>
    <scope>NUCLEOTIDE SEQUENCE [LARGE SCALE GENOMIC DNA]</scope>
    <source>
        <strain evidence="9 10">CECT4608</strain>
    </source>
</reference>
<dbReference type="Proteomes" id="UP000237466">
    <property type="component" value="Unassembled WGS sequence"/>
</dbReference>
<dbReference type="PANTHER" id="PTHR30472">
    <property type="entry name" value="FERRIC ENTEROBACTIN TRANSPORT SYSTEM PERMEASE PROTEIN"/>
    <property type="match status" value="1"/>
</dbReference>
<dbReference type="InterPro" id="IPR037294">
    <property type="entry name" value="ABC_BtuC-like"/>
</dbReference>
<evidence type="ECO:0000256" key="2">
    <source>
        <dbReference type="ARBA" id="ARBA00007935"/>
    </source>
</evidence>
<accession>A0A2S3R7I6</accession>
<evidence type="ECO:0000256" key="7">
    <source>
        <dbReference type="ARBA" id="ARBA00023004"/>
    </source>
</evidence>
<keyword evidence="6" id="KW-1133">Transmembrane helix</keyword>
<gene>
    <name evidence="9" type="ORF">CRN52_02600</name>
</gene>
<dbReference type="GO" id="GO:0033214">
    <property type="term" value="P:siderophore-iron import into cell"/>
    <property type="evidence" value="ECO:0007669"/>
    <property type="project" value="TreeGrafter"/>
</dbReference>
<proteinExistence type="inferred from homology"/>
<organism evidence="9 10">
    <name type="scientific">Vibrio vulnificus</name>
    <dbReference type="NCBI Taxonomy" id="672"/>
    <lineage>
        <taxon>Bacteria</taxon>
        <taxon>Pseudomonadati</taxon>
        <taxon>Pseudomonadota</taxon>
        <taxon>Gammaproteobacteria</taxon>
        <taxon>Vibrionales</taxon>
        <taxon>Vibrionaceae</taxon>
        <taxon>Vibrio</taxon>
    </lineage>
</organism>
<dbReference type="GO" id="GO:0022857">
    <property type="term" value="F:transmembrane transporter activity"/>
    <property type="evidence" value="ECO:0007669"/>
    <property type="project" value="InterPro"/>
</dbReference>
<dbReference type="FunFam" id="1.10.3470.10:FF:000004">
    <property type="entry name" value="Iron compound ABC transporter, permease"/>
    <property type="match status" value="1"/>
</dbReference>
<name>A0A2S3R7I6_VIBVL</name>
<keyword evidence="8" id="KW-0472">Membrane</keyword>